<sequence>MKMVQENVVVYLGPNKFPSRQSELKLEKPKKELDIVNSKLTVKDQAVDLECTLSTPLHLHHALHRRALAMDLVGVCTYSVMMRYNEFLMSHLSVDPPPGYARPTIHQILEADRAAWLKVAEKLPRGVKRTAGGNLPMDTEWPLVQTDPRVCFHLLPLPASSASAAQGTKRTNDDGDASPPPPGKFQKWQRGGGKGGGKKGGKTKTPRSLPIELKGKWSTTKRGVPLCWDFNTGGCSLDLRVFLKRARARVAGAEFGDLFGVEVFAGSGRLTCELRRVGLGDSVGIDHIVTKCLTAPILKLDLLDPDAQKLLAQFLDNPNCVYVHLAPPYGTASRARSIPQAGQAPKPARSDRHPDGLPNLPPSLAGRVQSANKLYELSSYLFRECWDRGILVSCENPARSFMWATSAWRSSMSDIEPIHTTFHHCMWGGTRPKLTRLVHTVPALSQLAVTCCGESDVHVHEPWGRTPEGWSTSQETAYPVELCRAWAHTLREQLLSLGAKPPAEDLAASCAPLHRAAQVAVGRQPSKRRAPPLVKEFRVIVSIDTVEPFLHEASKKLEAAGVAHPRLLRSGLPPELEASIDKLVSEDPADIGRARCEQMRKWVARARELVPRERELHSKMPSHCAKVLEPKRLLLFKELLEACCHKDESLVADLAEGLPRAFDVLRMSPVRASFTPTRARVMLSWIVPPWRTSLGVWVIGTSLFTLHWSVFFDDFVGFESPELARVHDLCVATLFNLLGWETASDKETSFGSIAQVLGLEINLNDVNLGKVYFCNTENRKADIADALGQILATGHLSRKDGERLRGRLQFCENQIAGKQAGLAFRELSRHVLQGGGVLQPQTKVALDTLRVRILEAPPRCVSDRSEFTWHVYVDAANDGGTSGVGGVLVSGSGAIIGHFSETLGEDLVKLIGRVDSENPIFELECFAIYCALHAWKPLLRECGVVLFSDNEGTLHCMISGRSKNDNGGRLVEGVHKFCDSHFISPWFERVNTASNVADAPSRGVSNESLGARAKISCLELAQLALEDLG</sequence>
<comment type="caution">
    <text evidence="2">The sequence shown here is derived from an EMBL/GenBank/DDBJ whole genome shotgun (WGS) entry which is preliminary data.</text>
</comment>
<dbReference type="OrthoDB" id="436527at2759"/>
<organism evidence="2 3">
    <name type="scientific">Symbiodinium natans</name>
    <dbReference type="NCBI Taxonomy" id="878477"/>
    <lineage>
        <taxon>Eukaryota</taxon>
        <taxon>Sar</taxon>
        <taxon>Alveolata</taxon>
        <taxon>Dinophyceae</taxon>
        <taxon>Suessiales</taxon>
        <taxon>Symbiodiniaceae</taxon>
        <taxon>Symbiodinium</taxon>
    </lineage>
</organism>
<evidence type="ECO:0000313" key="2">
    <source>
        <dbReference type="EMBL" id="CAE7209674.1"/>
    </source>
</evidence>
<proteinExistence type="predicted"/>
<keyword evidence="3" id="KW-1185">Reference proteome</keyword>
<dbReference type="EMBL" id="CAJNDS010000473">
    <property type="protein sequence ID" value="CAE7209674.1"/>
    <property type="molecule type" value="Genomic_DNA"/>
</dbReference>
<feature type="compositionally biased region" description="Basic residues" evidence="1">
    <location>
        <begin position="196"/>
        <end position="205"/>
    </location>
</feature>
<evidence type="ECO:0000313" key="3">
    <source>
        <dbReference type="Proteomes" id="UP000604046"/>
    </source>
</evidence>
<feature type="region of interest" description="Disordered" evidence="1">
    <location>
        <begin position="332"/>
        <end position="362"/>
    </location>
</feature>
<gene>
    <name evidence="2" type="ORF">SNAT2548_LOCUS6934</name>
</gene>
<name>A0A812JVC0_9DINO</name>
<protein>
    <submittedName>
        <fullName evidence="2">Uncharacterized protein</fullName>
    </submittedName>
</protein>
<dbReference type="AlphaFoldDB" id="A0A812JVC0"/>
<reference evidence="2" key="1">
    <citation type="submission" date="2021-02" db="EMBL/GenBank/DDBJ databases">
        <authorList>
            <person name="Dougan E. K."/>
            <person name="Rhodes N."/>
            <person name="Thang M."/>
            <person name="Chan C."/>
        </authorList>
    </citation>
    <scope>NUCLEOTIDE SEQUENCE</scope>
</reference>
<feature type="region of interest" description="Disordered" evidence="1">
    <location>
        <begin position="162"/>
        <end position="210"/>
    </location>
</feature>
<accession>A0A812JVC0</accession>
<dbReference type="Proteomes" id="UP000604046">
    <property type="component" value="Unassembled WGS sequence"/>
</dbReference>
<evidence type="ECO:0000256" key="1">
    <source>
        <dbReference type="SAM" id="MobiDB-lite"/>
    </source>
</evidence>